<proteinExistence type="predicted"/>
<accession>A0A6J5TKZ5</accession>
<reference evidence="1 3" key="2">
    <citation type="submission" date="2020-05" db="EMBL/GenBank/DDBJ databases">
        <authorList>
            <person name="Campoy J."/>
            <person name="Schneeberger K."/>
            <person name="Spophaly S."/>
        </authorList>
    </citation>
    <scope>NUCLEOTIDE SEQUENCE [LARGE SCALE GENOMIC DNA]</scope>
    <source>
        <strain evidence="1">PruArmRojPasFocal</strain>
    </source>
</reference>
<evidence type="ECO:0000313" key="3">
    <source>
        <dbReference type="Proteomes" id="UP000507222"/>
    </source>
</evidence>
<dbReference type="EMBL" id="CAEKDK010000001">
    <property type="protein sequence ID" value="CAB4264384.1"/>
    <property type="molecule type" value="Genomic_DNA"/>
</dbReference>
<evidence type="ECO:0000313" key="2">
    <source>
        <dbReference type="EMBL" id="CAB4295007.1"/>
    </source>
</evidence>
<evidence type="ECO:0000313" key="1">
    <source>
        <dbReference type="EMBL" id="CAB4264384.1"/>
    </source>
</evidence>
<dbReference type="EMBL" id="CAEKKB010000001">
    <property type="protein sequence ID" value="CAB4295007.1"/>
    <property type="molecule type" value="Genomic_DNA"/>
</dbReference>
<protein>
    <submittedName>
        <fullName evidence="1">Uncharacterized protein</fullName>
    </submittedName>
</protein>
<dbReference type="AlphaFoldDB" id="A0A6J5TKZ5"/>
<dbReference type="Proteomes" id="UP000507222">
    <property type="component" value="Unassembled WGS sequence"/>
</dbReference>
<gene>
    <name evidence="1" type="ORF">CURHAP_LOCUS6134</name>
    <name evidence="2" type="ORF">ORAREDHAP_LOCUS6193</name>
</gene>
<reference evidence="4" key="1">
    <citation type="journal article" date="2020" name="Genome Biol.">
        <title>Gamete binning: chromosome-level and haplotype-resolved genome assembly enabled by high-throughput single-cell sequencing of gamete genomes.</title>
        <authorList>
            <person name="Campoy J.A."/>
            <person name="Sun H."/>
            <person name="Goel M."/>
            <person name="Jiao W.-B."/>
            <person name="Folz-Donahue K."/>
            <person name="Wang N."/>
            <person name="Rubio M."/>
            <person name="Liu C."/>
            <person name="Kukat C."/>
            <person name="Ruiz D."/>
            <person name="Huettel B."/>
            <person name="Schneeberger K."/>
        </authorList>
    </citation>
    <scope>NUCLEOTIDE SEQUENCE [LARGE SCALE GENOMIC DNA]</scope>
    <source>
        <strain evidence="4">cv. Rojo Pasion</strain>
    </source>
</reference>
<dbReference type="Proteomes" id="UP000507245">
    <property type="component" value="Unassembled WGS sequence"/>
</dbReference>
<name>A0A6J5TKZ5_PRUAR</name>
<sequence>MDEGYQAEWSIFLLACNVLHETRTSYILVQFGQGYYNLMHPFLLSTGMAPLSSDVGDFAGHKDTSKIVGQTLLISSYNHQYHPVMLDMYL</sequence>
<organism evidence="1 3">
    <name type="scientific">Prunus armeniaca</name>
    <name type="common">Apricot</name>
    <name type="synonym">Armeniaca vulgaris</name>
    <dbReference type="NCBI Taxonomy" id="36596"/>
    <lineage>
        <taxon>Eukaryota</taxon>
        <taxon>Viridiplantae</taxon>
        <taxon>Streptophyta</taxon>
        <taxon>Embryophyta</taxon>
        <taxon>Tracheophyta</taxon>
        <taxon>Spermatophyta</taxon>
        <taxon>Magnoliopsida</taxon>
        <taxon>eudicotyledons</taxon>
        <taxon>Gunneridae</taxon>
        <taxon>Pentapetalae</taxon>
        <taxon>rosids</taxon>
        <taxon>fabids</taxon>
        <taxon>Rosales</taxon>
        <taxon>Rosaceae</taxon>
        <taxon>Amygdaloideae</taxon>
        <taxon>Amygdaleae</taxon>
        <taxon>Prunus</taxon>
    </lineage>
</organism>
<keyword evidence="4" id="KW-1185">Reference proteome</keyword>
<evidence type="ECO:0000313" key="4">
    <source>
        <dbReference type="Proteomes" id="UP000507245"/>
    </source>
</evidence>